<gene>
    <name evidence="7" type="ORF">S40285_03883</name>
</gene>
<dbReference type="EMBL" id="KL660638">
    <property type="protein sequence ID" value="KFA64974.1"/>
    <property type="molecule type" value="Genomic_DNA"/>
</dbReference>
<dbReference type="PANTHER" id="PTHR28019:SF2">
    <property type="entry name" value="CELL MEMBRANE PROTEIN YLR413W-RELATED"/>
    <property type="match status" value="1"/>
</dbReference>
<sequence>MAARRNITIVADVCYLITIPFLILVLIGNTYDRPVLRETYFFKLDVSQIIPISADNANLLNSVARSLGLHDFYQVGLWNYCEGYNDEGITHCSEPEALYWFNPVAILVSQLLAGARIALPNQILTVLTILRIGQRIMFGFFLTGACLNFILLFITPCVIRTRWWSLALSLFGGISALLLTVAAILGTAMGVAFRIAATSQDQLNIRAEIGVQMFVFMWIAAVLTDLAFLLHAAMGCCFKPDRSRQLQQQSPDDREKPMIHLPTFARRRRGGSSARAD</sequence>
<dbReference type="OMA" id="QGITHCS"/>
<keyword evidence="3 6" id="KW-1133">Transmembrane helix</keyword>
<keyword evidence="2 6" id="KW-0812">Transmembrane</keyword>
<dbReference type="GO" id="GO:0051285">
    <property type="term" value="C:cell cortex of cell tip"/>
    <property type="evidence" value="ECO:0007669"/>
    <property type="project" value="TreeGrafter"/>
</dbReference>
<dbReference type="STRING" id="1283841.A0A084QLY9"/>
<name>A0A084QLY9_STAC4</name>
<dbReference type="AlphaFoldDB" id="A0A084QLY9"/>
<evidence type="ECO:0000256" key="2">
    <source>
        <dbReference type="ARBA" id="ARBA00022692"/>
    </source>
</evidence>
<dbReference type="FunCoup" id="A0A084QLY9">
    <property type="interactions" value="61"/>
</dbReference>
<accession>A0A084QLY9</accession>
<dbReference type="InterPro" id="IPR009571">
    <property type="entry name" value="SUR7/Rim9-like_fungi"/>
</dbReference>
<evidence type="ECO:0000256" key="6">
    <source>
        <dbReference type="SAM" id="Phobius"/>
    </source>
</evidence>
<dbReference type="InterPro" id="IPR017974">
    <property type="entry name" value="Claudin_CS"/>
</dbReference>
<protein>
    <recommendedName>
        <fullName evidence="9">SUR7 protein</fullName>
    </recommendedName>
</protein>
<evidence type="ECO:0000256" key="4">
    <source>
        <dbReference type="ARBA" id="ARBA00023136"/>
    </source>
</evidence>
<keyword evidence="4 6" id="KW-0472">Membrane</keyword>
<evidence type="ECO:0000313" key="8">
    <source>
        <dbReference type="Proteomes" id="UP000028524"/>
    </source>
</evidence>
<dbReference type="Proteomes" id="UP000028524">
    <property type="component" value="Unassembled WGS sequence"/>
</dbReference>
<dbReference type="Pfam" id="PF06687">
    <property type="entry name" value="SUR7"/>
    <property type="match status" value="1"/>
</dbReference>
<keyword evidence="8" id="KW-1185">Reference proteome</keyword>
<evidence type="ECO:0008006" key="9">
    <source>
        <dbReference type="Google" id="ProtNLM"/>
    </source>
</evidence>
<dbReference type="InterPro" id="IPR052413">
    <property type="entry name" value="SUR7_domain"/>
</dbReference>
<feature type="region of interest" description="Disordered" evidence="5">
    <location>
        <begin position="245"/>
        <end position="277"/>
    </location>
</feature>
<evidence type="ECO:0000313" key="7">
    <source>
        <dbReference type="EMBL" id="KFA64974.1"/>
    </source>
</evidence>
<dbReference type="HOGENOM" id="CLU_034574_0_1_1"/>
<feature type="transmembrane region" description="Helical" evidence="6">
    <location>
        <begin position="136"/>
        <end position="154"/>
    </location>
</feature>
<dbReference type="GO" id="GO:0005886">
    <property type="term" value="C:plasma membrane"/>
    <property type="evidence" value="ECO:0007669"/>
    <property type="project" value="InterPro"/>
</dbReference>
<proteinExistence type="predicted"/>
<feature type="transmembrane region" description="Helical" evidence="6">
    <location>
        <begin position="214"/>
        <end position="234"/>
    </location>
</feature>
<feature type="transmembrane region" description="Helical" evidence="6">
    <location>
        <begin position="7"/>
        <end position="27"/>
    </location>
</feature>
<dbReference type="PANTHER" id="PTHR28019">
    <property type="entry name" value="CELL MEMBRANE PROTEIN YLR413W-RELATED"/>
    <property type="match status" value="1"/>
</dbReference>
<dbReference type="InParanoid" id="A0A084QLY9"/>
<comment type="subcellular location">
    <subcellularLocation>
        <location evidence="1">Membrane</location>
        <topology evidence="1">Multi-pass membrane protein</topology>
    </subcellularLocation>
</comment>
<dbReference type="PROSITE" id="PS01346">
    <property type="entry name" value="CLAUDIN"/>
    <property type="match status" value="1"/>
</dbReference>
<evidence type="ECO:0000256" key="3">
    <source>
        <dbReference type="ARBA" id="ARBA00022989"/>
    </source>
</evidence>
<dbReference type="OrthoDB" id="2327445at2759"/>
<organism evidence="7 8">
    <name type="scientific">Stachybotrys chlorohalonatus (strain IBT 40285)</name>
    <dbReference type="NCBI Taxonomy" id="1283841"/>
    <lineage>
        <taxon>Eukaryota</taxon>
        <taxon>Fungi</taxon>
        <taxon>Dikarya</taxon>
        <taxon>Ascomycota</taxon>
        <taxon>Pezizomycotina</taxon>
        <taxon>Sordariomycetes</taxon>
        <taxon>Hypocreomycetidae</taxon>
        <taxon>Hypocreales</taxon>
        <taxon>Stachybotryaceae</taxon>
        <taxon>Stachybotrys</taxon>
    </lineage>
</organism>
<feature type="transmembrane region" description="Helical" evidence="6">
    <location>
        <begin position="166"/>
        <end position="193"/>
    </location>
</feature>
<evidence type="ECO:0000256" key="5">
    <source>
        <dbReference type="SAM" id="MobiDB-lite"/>
    </source>
</evidence>
<reference evidence="7 8" key="1">
    <citation type="journal article" date="2014" name="BMC Genomics">
        <title>Comparative genome sequencing reveals chemotype-specific gene clusters in the toxigenic black mold Stachybotrys.</title>
        <authorList>
            <person name="Semeiks J."/>
            <person name="Borek D."/>
            <person name="Otwinowski Z."/>
            <person name="Grishin N.V."/>
        </authorList>
    </citation>
    <scope>NUCLEOTIDE SEQUENCE [LARGE SCALE GENOMIC DNA]</scope>
    <source>
        <strain evidence="7 8">IBT 40285</strain>
    </source>
</reference>
<dbReference type="GO" id="GO:0031505">
    <property type="term" value="P:fungal-type cell wall organization"/>
    <property type="evidence" value="ECO:0007669"/>
    <property type="project" value="TreeGrafter"/>
</dbReference>
<evidence type="ECO:0000256" key="1">
    <source>
        <dbReference type="ARBA" id="ARBA00004141"/>
    </source>
</evidence>